<accession>A0A4R0YDR0</accession>
<dbReference type="InterPro" id="IPR029057">
    <property type="entry name" value="PRTase-like"/>
</dbReference>
<dbReference type="Proteomes" id="UP000291822">
    <property type="component" value="Unassembled WGS sequence"/>
</dbReference>
<dbReference type="InterPro" id="IPR044005">
    <property type="entry name" value="DZR_2"/>
</dbReference>
<reference evidence="3 4" key="1">
    <citation type="submission" date="2019-02" db="EMBL/GenBank/DDBJ databases">
        <title>Dyella amyloliquefaciens sp. nov., isolated from forest soil.</title>
        <authorList>
            <person name="Gao Z.-H."/>
            <person name="Qiu L.-H."/>
        </authorList>
    </citation>
    <scope>NUCLEOTIDE SEQUENCE [LARGE SCALE GENOMIC DNA]</scope>
    <source>
        <strain evidence="3 4">KACC 12747</strain>
    </source>
</reference>
<evidence type="ECO:0000259" key="2">
    <source>
        <dbReference type="Pfam" id="PF18912"/>
    </source>
</evidence>
<organism evidence="3 4">
    <name type="scientific">Dyella soli</name>
    <dbReference type="NCBI Taxonomy" id="522319"/>
    <lineage>
        <taxon>Bacteria</taxon>
        <taxon>Pseudomonadati</taxon>
        <taxon>Pseudomonadota</taxon>
        <taxon>Gammaproteobacteria</taxon>
        <taxon>Lysobacterales</taxon>
        <taxon>Rhodanobacteraceae</taxon>
        <taxon>Dyella</taxon>
    </lineage>
</organism>
<comment type="similarity">
    <text evidence="1">Belongs to the ComF/GntX family.</text>
</comment>
<keyword evidence="4" id="KW-1185">Reference proteome</keyword>
<dbReference type="EMBL" id="SJTG01000007">
    <property type="protein sequence ID" value="TCI06093.1"/>
    <property type="molecule type" value="Genomic_DNA"/>
</dbReference>
<evidence type="ECO:0000313" key="4">
    <source>
        <dbReference type="Proteomes" id="UP000291822"/>
    </source>
</evidence>
<dbReference type="CDD" id="cd06223">
    <property type="entry name" value="PRTases_typeI"/>
    <property type="match status" value="1"/>
</dbReference>
<feature type="domain" description="Double zinc ribbon" evidence="2">
    <location>
        <begin position="13"/>
        <end position="65"/>
    </location>
</feature>
<dbReference type="InterPro" id="IPR000836">
    <property type="entry name" value="PRTase_dom"/>
</dbReference>
<dbReference type="Pfam" id="PF18912">
    <property type="entry name" value="DZR_2"/>
    <property type="match status" value="1"/>
</dbReference>
<dbReference type="InterPro" id="IPR051910">
    <property type="entry name" value="ComF/GntX_DNA_util-trans"/>
</dbReference>
<name>A0A4R0YDR0_9GAMM</name>
<evidence type="ECO:0000256" key="1">
    <source>
        <dbReference type="ARBA" id="ARBA00008007"/>
    </source>
</evidence>
<protein>
    <submittedName>
        <fullName evidence="3">ComF family protein</fullName>
    </submittedName>
</protein>
<dbReference type="PANTHER" id="PTHR47505:SF1">
    <property type="entry name" value="DNA UTILIZATION PROTEIN YHGH"/>
    <property type="match status" value="1"/>
</dbReference>
<dbReference type="AlphaFoldDB" id="A0A4R0YDR0"/>
<dbReference type="SUPFAM" id="SSF53271">
    <property type="entry name" value="PRTase-like"/>
    <property type="match status" value="1"/>
</dbReference>
<comment type="caution">
    <text evidence="3">The sequence shown here is derived from an EMBL/GenBank/DDBJ whole genome shotgun (WGS) entry which is preliminary data.</text>
</comment>
<dbReference type="RefSeq" id="WP_131152520.1">
    <property type="nucleotide sequence ID" value="NZ_SJTG01000007.1"/>
</dbReference>
<dbReference type="PANTHER" id="PTHR47505">
    <property type="entry name" value="DNA UTILIZATION PROTEIN YHGH"/>
    <property type="match status" value="1"/>
</dbReference>
<proteinExistence type="inferred from homology"/>
<gene>
    <name evidence="3" type="ORF">EZM97_34755</name>
</gene>
<sequence>MDALVRLAQWATTWLIPWQCLLCKAPGDGMDLCTPCQRDMPLNQSCCARCALPLPLPTDACGECLRKTPPWHAAWVPFRYDWPMDRLESRFKFGRDLAAGRCLSTLWLQQAWPTELPKAIVPVPLSTQRLRHRGYNQALELARPLAKAMGVPLMRDVLRRTRPTSAQTDLARLARRKNVRGAFQVRHGTVLPAHVALVDDVMTTGATLAECARCLRRAGVKRVDVWAVARAAGR</sequence>
<evidence type="ECO:0000313" key="3">
    <source>
        <dbReference type="EMBL" id="TCI06093.1"/>
    </source>
</evidence>
<dbReference type="Gene3D" id="3.40.50.2020">
    <property type="match status" value="1"/>
</dbReference>